<feature type="region of interest" description="Disordered" evidence="1">
    <location>
        <begin position="26"/>
        <end position="136"/>
    </location>
</feature>
<reference evidence="3" key="1">
    <citation type="submission" date="2022-05" db="EMBL/GenBank/DDBJ databases">
        <authorList>
            <person name="Colautti A."/>
            <person name="Iacumin L."/>
        </authorList>
    </citation>
    <scope>NUCLEOTIDE SEQUENCE</scope>
    <source>
        <strain evidence="3">DSM 30747</strain>
    </source>
</reference>
<evidence type="ECO:0000256" key="1">
    <source>
        <dbReference type="SAM" id="MobiDB-lite"/>
    </source>
</evidence>
<proteinExistence type="predicted"/>
<gene>
    <name evidence="3" type="ORF">M9R61_01745</name>
</gene>
<evidence type="ECO:0000313" key="3">
    <source>
        <dbReference type="EMBL" id="MCZ8532068.1"/>
    </source>
</evidence>
<dbReference type="AlphaFoldDB" id="A0A9X3R9D3"/>
<evidence type="ECO:0008006" key="5">
    <source>
        <dbReference type="Google" id="ProtNLM"/>
    </source>
</evidence>
<evidence type="ECO:0000256" key="2">
    <source>
        <dbReference type="SAM" id="SignalP"/>
    </source>
</evidence>
<dbReference type="PROSITE" id="PS51257">
    <property type="entry name" value="PROKAR_LIPOPROTEIN"/>
    <property type="match status" value="1"/>
</dbReference>
<comment type="caution">
    <text evidence="3">The sequence shown here is derived from an EMBL/GenBank/DDBJ whole genome shotgun (WGS) entry which is preliminary data.</text>
</comment>
<dbReference type="EMBL" id="JAMKBI010000001">
    <property type="protein sequence ID" value="MCZ8532068.1"/>
    <property type="molecule type" value="Genomic_DNA"/>
</dbReference>
<protein>
    <recommendedName>
        <fullName evidence="5">Lipoprotein</fullName>
    </recommendedName>
</protein>
<feature type="compositionally biased region" description="Low complexity" evidence="1">
    <location>
        <begin position="59"/>
        <end position="78"/>
    </location>
</feature>
<keyword evidence="4" id="KW-1185">Reference proteome</keyword>
<sequence>MWKKAVPAVALCSFLLVGCNNTDDAIPDNNETPMEDVRNDVNTQSPTTDNGMNDGGNGTLDNGTMNDGTNNNGTTNNGSIEGQPGINDNVDGGNGTGGAGSGTGDGNVPNADGKWIKEPNTEHDDDEMTNDKDNNL</sequence>
<keyword evidence="2" id="KW-0732">Signal</keyword>
<accession>A0A9X3R9D3</accession>
<organism evidence="3 4">
    <name type="scientific">Psychrobacillus psychrodurans</name>
    <dbReference type="NCBI Taxonomy" id="126157"/>
    <lineage>
        <taxon>Bacteria</taxon>
        <taxon>Bacillati</taxon>
        <taxon>Bacillota</taxon>
        <taxon>Bacilli</taxon>
        <taxon>Bacillales</taxon>
        <taxon>Bacillaceae</taxon>
        <taxon>Psychrobacillus</taxon>
    </lineage>
</organism>
<feature type="signal peptide" evidence="2">
    <location>
        <begin position="1"/>
        <end position="22"/>
    </location>
</feature>
<feature type="compositionally biased region" description="Gly residues" evidence="1">
    <location>
        <begin position="92"/>
        <end position="105"/>
    </location>
</feature>
<feature type="chain" id="PRO_5040762170" description="Lipoprotein" evidence="2">
    <location>
        <begin position="23"/>
        <end position="136"/>
    </location>
</feature>
<evidence type="ECO:0000313" key="4">
    <source>
        <dbReference type="Proteomes" id="UP001152172"/>
    </source>
</evidence>
<dbReference type="RefSeq" id="WP_269920736.1">
    <property type="nucleotide sequence ID" value="NZ_JAMKBI010000001.1"/>
</dbReference>
<name>A0A9X3R9D3_9BACI</name>
<dbReference type="Proteomes" id="UP001152172">
    <property type="component" value="Unassembled WGS sequence"/>
</dbReference>